<evidence type="ECO:0000256" key="4">
    <source>
        <dbReference type="ARBA" id="ARBA00023163"/>
    </source>
</evidence>
<dbReference type="Proteomes" id="UP000717995">
    <property type="component" value="Unassembled WGS sequence"/>
</dbReference>
<evidence type="ECO:0000256" key="5">
    <source>
        <dbReference type="SAM" id="Coils"/>
    </source>
</evidence>
<dbReference type="InterPro" id="IPR007627">
    <property type="entry name" value="RNA_pol_sigma70_r2"/>
</dbReference>
<dbReference type="Gene3D" id="1.10.10.10">
    <property type="entry name" value="Winged helix-like DNA-binding domain superfamily/Winged helix DNA-binding domain"/>
    <property type="match status" value="1"/>
</dbReference>
<dbReference type="Pfam" id="PF04542">
    <property type="entry name" value="Sigma70_r2"/>
    <property type="match status" value="1"/>
</dbReference>
<dbReference type="Pfam" id="PF08281">
    <property type="entry name" value="Sigma70_r4_2"/>
    <property type="match status" value="1"/>
</dbReference>
<dbReference type="PANTHER" id="PTHR43133:SF63">
    <property type="entry name" value="RNA POLYMERASE SIGMA FACTOR FECI-RELATED"/>
    <property type="match status" value="1"/>
</dbReference>
<dbReference type="EMBL" id="JAFEUP010000001">
    <property type="protein sequence ID" value="MBM7060029.1"/>
    <property type="molecule type" value="Genomic_DNA"/>
</dbReference>
<evidence type="ECO:0000256" key="1">
    <source>
        <dbReference type="ARBA" id="ARBA00010641"/>
    </source>
</evidence>
<organism evidence="8 9">
    <name type="scientific">Zestomonas insulae</name>
    <dbReference type="NCBI Taxonomy" id="2809017"/>
    <lineage>
        <taxon>Bacteria</taxon>
        <taxon>Pseudomonadati</taxon>
        <taxon>Pseudomonadota</taxon>
        <taxon>Gammaproteobacteria</taxon>
        <taxon>Pseudomonadales</taxon>
        <taxon>Pseudomonadaceae</taxon>
        <taxon>Zestomonas</taxon>
    </lineage>
</organism>
<dbReference type="SUPFAM" id="SSF88659">
    <property type="entry name" value="Sigma3 and sigma4 domains of RNA polymerase sigma factors"/>
    <property type="match status" value="1"/>
</dbReference>
<evidence type="ECO:0000256" key="2">
    <source>
        <dbReference type="ARBA" id="ARBA00023015"/>
    </source>
</evidence>
<feature type="coiled-coil region" evidence="5">
    <location>
        <begin position="107"/>
        <end position="134"/>
    </location>
</feature>
<proteinExistence type="inferred from homology"/>
<feature type="domain" description="RNA polymerase sigma factor 70 region 4 type 2" evidence="7">
    <location>
        <begin position="118"/>
        <end position="170"/>
    </location>
</feature>
<keyword evidence="9" id="KW-1185">Reference proteome</keyword>
<gene>
    <name evidence="8" type="ORF">JQX08_04860</name>
</gene>
<dbReference type="InterPro" id="IPR013324">
    <property type="entry name" value="RNA_pol_sigma_r3/r4-like"/>
</dbReference>
<dbReference type="InterPro" id="IPR014284">
    <property type="entry name" value="RNA_pol_sigma-70_dom"/>
</dbReference>
<evidence type="ECO:0000313" key="9">
    <source>
        <dbReference type="Proteomes" id="UP000717995"/>
    </source>
</evidence>
<dbReference type="PANTHER" id="PTHR43133">
    <property type="entry name" value="RNA POLYMERASE ECF-TYPE SIGMA FACTO"/>
    <property type="match status" value="1"/>
</dbReference>
<sequence>MPPIPPPCPPSLDAASVGELYVEHNGWLTGWLRKRLGCSQNAADVAQDTFVRILATREQLGLREPKAFLATVARRLLIDRARRRAIEQAYLDELQYLAESLDGFPSAEQVAAAVEALEQIAEALQGLASKARQAFLWRQLDGLSHAEIAARLGVSTKMVQKYLVQALLHCHRRLEDPA</sequence>
<dbReference type="CDD" id="cd06171">
    <property type="entry name" value="Sigma70_r4"/>
    <property type="match status" value="1"/>
</dbReference>
<dbReference type="RefSeq" id="WP_204915337.1">
    <property type="nucleotide sequence ID" value="NZ_JAFEUP010000001.1"/>
</dbReference>
<dbReference type="InterPro" id="IPR036388">
    <property type="entry name" value="WH-like_DNA-bd_sf"/>
</dbReference>
<dbReference type="NCBIfam" id="TIGR02937">
    <property type="entry name" value="sigma70-ECF"/>
    <property type="match status" value="1"/>
</dbReference>
<accession>A0ABS2ICK0</accession>
<comment type="caution">
    <text evidence="8">The sequence shown here is derived from an EMBL/GenBank/DDBJ whole genome shotgun (WGS) entry which is preliminary data.</text>
</comment>
<evidence type="ECO:0000313" key="8">
    <source>
        <dbReference type="EMBL" id="MBM7060029.1"/>
    </source>
</evidence>
<keyword evidence="5" id="KW-0175">Coiled coil</keyword>
<keyword evidence="2" id="KW-0805">Transcription regulation</keyword>
<evidence type="ECO:0000259" key="7">
    <source>
        <dbReference type="Pfam" id="PF08281"/>
    </source>
</evidence>
<comment type="similarity">
    <text evidence="1">Belongs to the sigma-70 factor family. ECF subfamily.</text>
</comment>
<evidence type="ECO:0000259" key="6">
    <source>
        <dbReference type="Pfam" id="PF04542"/>
    </source>
</evidence>
<feature type="domain" description="RNA polymerase sigma-70 region 2" evidence="6">
    <location>
        <begin position="20"/>
        <end position="85"/>
    </location>
</feature>
<dbReference type="InterPro" id="IPR039425">
    <property type="entry name" value="RNA_pol_sigma-70-like"/>
</dbReference>
<protein>
    <submittedName>
        <fullName evidence="8">Sigma-70 family RNA polymerase sigma factor</fullName>
    </submittedName>
</protein>
<dbReference type="InterPro" id="IPR013249">
    <property type="entry name" value="RNA_pol_sigma70_r4_t2"/>
</dbReference>
<name>A0ABS2ICK0_9GAMM</name>
<evidence type="ECO:0000256" key="3">
    <source>
        <dbReference type="ARBA" id="ARBA00023082"/>
    </source>
</evidence>
<dbReference type="InterPro" id="IPR013325">
    <property type="entry name" value="RNA_pol_sigma_r2"/>
</dbReference>
<dbReference type="Gene3D" id="1.10.1740.10">
    <property type="match status" value="1"/>
</dbReference>
<dbReference type="SUPFAM" id="SSF88946">
    <property type="entry name" value="Sigma2 domain of RNA polymerase sigma factors"/>
    <property type="match status" value="1"/>
</dbReference>
<reference evidence="8 9" key="1">
    <citation type="submission" date="2021-02" db="EMBL/GenBank/DDBJ databases">
        <authorList>
            <person name="Lee D.-H."/>
        </authorList>
    </citation>
    <scope>NUCLEOTIDE SEQUENCE [LARGE SCALE GENOMIC DNA]</scope>
    <source>
        <strain evidence="8 9">UL073</strain>
    </source>
</reference>
<keyword evidence="4" id="KW-0804">Transcription</keyword>
<keyword evidence="3" id="KW-0731">Sigma factor</keyword>